<dbReference type="InterPro" id="IPR029149">
    <property type="entry name" value="Creatin/AminoP/Spt16_N"/>
</dbReference>
<dbReference type="Proteomes" id="UP000036106">
    <property type="component" value="Chromosome"/>
</dbReference>
<evidence type="ECO:0000259" key="2">
    <source>
        <dbReference type="Pfam" id="PF01321"/>
    </source>
</evidence>
<evidence type="ECO:0008006" key="5">
    <source>
        <dbReference type="Google" id="ProtNLM"/>
    </source>
</evidence>
<dbReference type="SUPFAM" id="SSF53092">
    <property type="entry name" value="Creatinase/prolidase N-terminal domain"/>
    <property type="match status" value="1"/>
</dbReference>
<dbReference type="PATRIC" id="fig|1007676.4.peg.1228"/>
<dbReference type="InterPro" id="IPR000587">
    <property type="entry name" value="Creatinase_N"/>
</dbReference>
<dbReference type="GO" id="GO:0004177">
    <property type="term" value="F:aminopeptidase activity"/>
    <property type="evidence" value="ECO:0007669"/>
    <property type="project" value="UniProtKB-ARBA"/>
</dbReference>
<dbReference type="AlphaFoldDB" id="A0A0H4QFH5"/>
<dbReference type="InterPro" id="IPR000994">
    <property type="entry name" value="Pept_M24"/>
</dbReference>
<evidence type="ECO:0000259" key="1">
    <source>
        <dbReference type="Pfam" id="PF00557"/>
    </source>
</evidence>
<dbReference type="Gene3D" id="3.90.230.10">
    <property type="entry name" value="Creatinase/methionine aminopeptidase superfamily"/>
    <property type="match status" value="1"/>
</dbReference>
<evidence type="ECO:0000313" key="3">
    <source>
        <dbReference type="EMBL" id="AKP67164.1"/>
    </source>
</evidence>
<protein>
    <recommendedName>
        <fullName evidence="5">Xaa-Pro aminopeptidase</fullName>
    </recommendedName>
</protein>
<dbReference type="EMBL" id="CP012034">
    <property type="protein sequence ID" value="AKP67164.1"/>
    <property type="molecule type" value="Genomic_DNA"/>
</dbReference>
<dbReference type="InterPro" id="IPR001714">
    <property type="entry name" value="Pept_M24_MAP"/>
</dbReference>
<dbReference type="RefSeq" id="WP_048704296.1">
    <property type="nucleotide sequence ID" value="NZ_CP012034.1"/>
</dbReference>
<keyword evidence="4" id="KW-1185">Reference proteome</keyword>
<dbReference type="PRINTS" id="PR00599">
    <property type="entry name" value="MAPEPTIDASE"/>
</dbReference>
<feature type="domain" description="Peptidase M24" evidence="1">
    <location>
        <begin position="133"/>
        <end position="331"/>
    </location>
</feature>
<dbReference type="KEGG" id="lgn:ABM34_06185"/>
<dbReference type="PANTHER" id="PTHR46112:SF3">
    <property type="entry name" value="AMINOPEPTIDASE YPDF"/>
    <property type="match status" value="1"/>
</dbReference>
<dbReference type="InterPro" id="IPR050659">
    <property type="entry name" value="Peptidase_M24B"/>
</dbReference>
<dbReference type="SUPFAM" id="SSF55920">
    <property type="entry name" value="Creatinase/aminopeptidase"/>
    <property type="match status" value="1"/>
</dbReference>
<sequence length="352" mass="39456">MDNSRVITIKNYLHENKVDAYLITDKEDQFYVANYTGDDGFVVIDAENKYIVTDARFFEQIKLEAPEFEVIDINKQSLADFLSSKYKLVAIESDSLLTQDYQAIVAKGVETVSANLVIKKMRMYKSTEEIGYIQKAADITDKVYDHIINFMKVGMTEVEVADEIEATGKKLGAQKLSFETIVASGVRSSFPHGDATDKVIEDGDVVTLDFGFVYNNYYSDTTRTVVMGTATEEVKKVYSIVKGAEELGIKFAPMVETFGDLDRAVRGYIDDSGYGKYFNHGTGHGLGLVCHDYPIIRTSNDDQLEDGIVFTIEPGIYLPNKFGVRIEDDIYKDDNGETVHVTKSTNELIIIK</sequence>
<dbReference type="STRING" id="1007676.ABM34_06185"/>
<name>A0A0H4QFH5_9LACO</name>
<organism evidence="3 4">
    <name type="scientific">Companilactobacillus ginsenosidimutans</name>
    <dbReference type="NCBI Taxonomy" id="1007676"/>
    <lineage>
        <taxon>Bacteria</taxon>
        <taxon>Bacillati</taxon>
        <taxon>Bacillota</taxon>
        <taxon>Bacilli</taxon>
        <taxon>Lactobacillales</taxon>
        <taxon>Lactobacillaceae</taxon>
        <taxon>Companilactobacillus</taxon>
    </lineage>
</organism>
<dbReference type="Pfam" id="PF00557">
    <property type="entry name" value="Peptidase_M24"/>
    <property type="match status" value="1"/>
</dbReference>
<dbReference type="CDD" id="cd01092">
    <property type="entry name" value="APP-like"/>
    <property type="match status" value="1"/>
</dbReference>
<dbReference type="OrthoDB" id="9806388at2"/>
<gene>
    <name evidence="3" type="ORF">ABM34_06185</name>
</gene>
<feature type="domain" description="Creatinase N-terminal" evidence="2">
    <location>
        <begin position="8"/>
        <end position="123"/>
    </location>
</feature>
<accession>A0A0H4QFH5</accession>
<evidence type="ECO:0000313" key="4">
    <source>
        <dbReference type="Proteomes" id="UP000036106"/>
    </source>
</evidence>
<dbReference type="Gene3D" id="3.40.350.10">
    <property type="entry name" value="Creatinase/prolidase N-terminal domain"/>
    <property type="match status" value="1"/>
</dbReference>
<dbReference type="Pfam" id="PF01321">
    <property type="entry name" value="Creatinase_N"/>
    <property type="match status" value="1"/>
</dbReference>
<dbReference type="PANTHER" id="PTHR46112">
    <property type="entry name" value="AMINOPEPTIDASE"/>
    <property type="match status" value="1"/>
</dbReference>
<reference evidence="4" key="1">
    <citation type="submission" date="2015-07" db="EMBL/GenBank/DDBJ databases">
        <title>Lactobacillus ginsenosidimutans/EMML 3141/ whole genome sequencing.</title>
        <authorList>
            <person name="Kim M.K."/>
            <person name="Im W.-T."/>
            <person name="Srinivasan S."/>
            <person name="Lee J.-J."/>
        </authorList>
    </citation>
    <scope>NUCLEOTIDE SEQUENCE [LARGE SCALE GENOMIC DNA]</scope>
    <source>
        <strain evidence="4">EMML 3041</strain>
    </source>
</reference>
<dbReference type="InterPro" id="IPR036005">
    <property type="entry name" value="Creatinase/aminopeptidase-like"/>
</dbReference>
<proteinExistence type="predicted"/>
<dbReference type="GO" id="GO:0008235">
    <property type="term" value="F:metalloexopeptidase activity"/>
    <property type="evidence" value="ECO:0007669"/>
    <property type="project" value="UniProtKB-ARBA"/>
</dbReference>